<accession>A0ABV1TEF5</accession>
<reference evidence="2 3" key="1">
    <citation type="submission" date="2024-06" db="EMBL/GenBank/DDBJ databases">
        <title>The Natural Products Discovery Center: Release of the First 8490 Sequenced Strains for Exploring Actinobacteria Biosynthetic Diversity.</title>
        <authorList>
            <person name="Kalkreuter E."/>
            <person name="Kautsar S.A."/>
            <person name="Yang D."/>
            <person name="Bader C.D."/>
            <person name="Teijaro C.N."/>
            <person name="Fluegel L."/>
            <person name="Davis C.M."/>
            <person name="Simpson J.R."/>
            <person name="Lauterbach L."/>
            <person name="Steele A.D."/>
            <person name="Gui C."/>
            <person name="Meng S."/>
            <person name="Li G."/>
            <person name="Viehrig K."/>
            <person name="Ye F."/>
            <person name="Su P."/>
            <person name="Kiefer A.F."/>
            <person name="Nichols A."/>
            <person name="Cepeda A.J."/>
            <person name="Yan W."/>
            <person name="Fan B."/>
            <person name="Jiang Y."/>
            <person name="Adhikari A."/>
            <person name="Zheng C.-J."/>
            <person name="Schuster L."/>
            <person name="Cowan T.M."/>
            <person name="Smanski M.J."/>
            <person name="Chevrette M.G."/>
            <person name="De Carvalho L.P.S."/>
            <person name="Shen B."/>
        </authorList>
    </citation>
    <scope>NUCLEOTIDE SEQUENCE [LARGE SCALE GENOMIC DNA]</scope>
    <source>
        <strain evidence="2 3">NPDC001694</strain>
    </source>
</reference>
<sequence length="179" mass="17563">MRRNAPRLTAHVGLLTAALALTVPATAGPAAAGPARTARAVAVAVPQVRSVRLPIKGTFKGPAENIAVAGTLDVSVITVPNAAGGGTAQIISSLDDTSGTGDPSGGTYDLVGADRAGLPFSAAATTTLKINPRFLLISPLVPPNPVVPPNPIRPVTVSVTLASTGAIGAVTATVGNPGT</sequence>
<dbReference type="RefSeq" id="WP_351957031.1">
    <property type="nucleotide sequence ID" value="NZ_JBEOZM010000005.1"/>
</dbReference>
<protein>
    <submittedName>
        <fullName evidence="2">Uncharacterized protein</fullName>
    </submittedName>
</protein>
<organism evidence="2 3">
    <name type="scientific">Streptomyces sp. 900105755</name>
    <dbReference type="NCBI Taxonomy" id="3154389"/>
    <lineage>
        <taxon>Bacteria</taxon>
        <taxon>Bacillati</taxon>
        <taxon>Actinomycetota</taxon>
        <taxon>Actinomycetes</taxon>
        <taxon>Kitasatosporales</taxon>
        <taxon>Streptomycetaceae</taxon>
        <taxon>Streptomyces</taxon>
    </lineage>
</organism>
<name>A0ABV1TEF5_9ACTN</name>
<comment type="caution">
    <text evidence="2">The sequence shown here is derived from an EMBL/GenBank/DDBJ whole genome shotgun (WGS) entry which is preliminary data.</text>
</comment>
<gene>
    <name evidence="2" type="ORF">ABT211_14100</name>
</gene>
<keyword evidence="3" id="KW-1185">Reference proteome</keyword>
<proteinExistence type="predicted"/>
<evidence type="ECO:0000313" key="2">
    <source>
        <dbReference type="EMBL" id="MER6268418.1"/>
    </source>
</evidence>
<feature type="chain" id="PRO_5047064923" evidence="1">
    <location>
        <begin position="28"/>
        <end position="179"/>
    </location>
</feature>
<dbReference type="EMBL" id="JBEOZM010000005">
    <property type="protein sequence ID" value="MER6268418.1"/>
    <property type="molecule type" value="Genomic_DNA"/>
</dbReference>
<dbReference type="Proteomes" id="UP001490365">
    <property type="component" value="Unassembled WGS sequence"/>
</dbReference>
<keyword evidence="1" id="KW-0732">Signal</keyword>
<evidence type="ECO:0000256" key="1">
    <source>
        <dbReference type="SAM" id="SignalP"/>
    </source>
</evidence>
<feature type="signal peptide" evidence="1">
    <location>
        <begin position="1"/>
        <end position="27"/>
    </location>
</feature>
<evidence type="ECO:0000313" key="3">
    <source>
        <dbReference type="Proteomes" id="UP001490365"/>
    </source>
</evidence>